<evidence type="ECO:0000313" key="2">
    <source>
        <dbReference type="EMBL" id="MPC90826.1"/>
    </source>
</evidence>
<dbReference type="Proteomes" id="UP000324222">
    <property type="component" value="Unassembled WGS sequence"/>
</dbReference>
<organism evidence="2 3">
    <name type="scientific">Portunus trituberculatus</name>
    <name type="common">Swimming crab</name>
    <name type="synonym">Neptunus trituberculatus</name>
    <dbReference type="NCBI Taxonomy" id="210409"/>
    <lineage>
        <taxon>Eukaryota</taxon>
        <taxon>Metazoa</taxon>
        <taxon>Ecdysozoa</taxon>
        <taxon>Arthropoda</taxon>
        <taxon>Crustacea</taxon>
        <taxon>Multicrustacea</taxon>
        <taxon>Malacostraca</taxon>
        <taxon>Eumalacostraca</taxon>
        <taxon>Eucarida</taxon>
        <taxon>Decapoda</taxon>
        <taxon>Pleocyemata</taxon>
        <taxon>Brachyura</taxon>
        <taxon>Eubrachyura</taxon>
        <taxon>Portunoidea</taxon>
        <taxon>Portunidae</taxon>
        <taxon>Portuninae</taxon>
        <taxon>Portunus</taxon>
    </lineage>
</organism>
<gene>
    <name evidence="2" type="ORF">E2C01_085829</name>
</gene>
<sequence>MAVAAPLCTAGHCWRGGAFGHSSPVTTMALSSHPGTVPQHSHSLPLPAAPGYEAKDTHWKGWQGRAVPAGVSRGWGAGRASPPRPDTAIPASPPWLRRRRSGQGVQGE</sequence>
<comment type="caution">
    <text evidence="2">The sequence shown here is derived from an EMBL/GenBank/DDBJ whole genome shotgun (WGS) entry which is preliminary data.</text>
</comment>
<evidence type="ECO:0000313" key="3">
    <source>
        <dbReference type="Proteomes" id="UP000324222"/>
    </source>
</evidence>
<protein>
    <submittedName>
        <fullName evidence="2">Uncharacterized protein</fullName>
    </submittedName>
</protein>
<reference evidence="2 3" key="1">
    <citation type="submission" date="2019-05" db="EMBL/GenBank/DDBJ databases">
        <title>Another draft genome of Portunus trituberculatus and its Hox gene families provides insights of decapod evolution.</title>
        <authorList>
            <person name="Jeong J.-H."/>
            <person name="Song I."/>
            <person name="Kim S."/>
            <person name="Choi T."/>
            <person name="Kim D."/>
            <person name="Ryu S."/>
            <person name="Kim W."/>
        </authorList>
    </citation>
    <scope>NUCLEOTIDE SEQUENCE [LARGE SCALE GENOMIC DNA]</scope>
    <source>
        <tissue evidence="2">Muscle</tissue>
    </source>
</reference>
<feature type="region of interest" description="Disordered" evidence="1">
    <location>
        <begin position="70"/>
        <end position="108"/>
    </location>
</feature>
<feature type="compositionally biased region" description="Polar residues" evidence="1">
    <location>
        <begin position="30"/>
        <end position="42"/>
    </location>
</feature>
<accession>A0A5B7J9X8</accession>
<keyword evidence="3" id="KW-1185">Reference proteome</keyword>
<evidence type="ECO:0000256" key="1">
    <source>
        <dbReference type="SAM" id="MobiDB-lite"/>
    </source>
</evidence>
<dbReference type="AlphaFoldDB" id="A0A5B7J9X8"/>
<dbReference type="EMBL" id="VSRR010085659">
    <property type="protein sequence ID" value="MPC90826.1"/>
    <property type="molecule type" value="Genomic_DNA"/>
</dbReference>
<proteinExistence type="predicted"/>
<feature type="region of interest" description="Disordered" evidence="1">
    <location>
        <begin position="30"/>
        <end position="52"/>
    </location>
</feature>
<name>A0A5B7J9X8_PORTR</name>